<dbReference type="InterPro" id="IPR036787">
    <property type="entry name" value="T_IF-3_N_sf"/>
</dbReference>
<evidence type="ECO:0000256" key="3">
    <source>
        <dbReference type="ARBA" id="ARBA00022917"/>
    </source>
</evidence>
<dbReference type="EMBL" id="JANBQF010000042">
    <property type="protein sequence ID" value="KAJ2006939.1"/>
    <property type="molecule type" value="Genomic_DNA"/>
</dbReference>
<dbReference type="AlphaFoldDB" id="A0A9W8BFH9"/>
<feature type="domain" description="Translation initiation factor 3 N-terminal" evidence="4">
    <location>
        <begin position="88"/>
        <end position="155"/>
    </location>
</feature>
<keyword evidence="2" id="KW-0396">Initiation factor</keyword>
<dbReference type="InterPro" id="IPR001288">
    <property type="entry name" value="Translation_initiation_fac_3"/>
</dbReference>
<dbReference type="GO" id="GO:0005739">
    <property type="term" value="C:mitochondrion"/>
    <property type="evidence" value="ECO:0007669"/>
    <property type="project" value="TreeGrafter"/>
</dbReference>
<dbReference type="PANTHER" id="PTHR10938">
    <property type="entry name" value="TRANSLATION INITIATION FACTOR IF-3"/>
    <property type="match status" value="1"/>
</dbReference>
<dbReference type="GO" id="GO:0032790">
    <property type="term" value="P:ribosome disassembly"/>
    <property type="evidence" value="ECO:0007669"/>
    <property type="project" value="TreeGrafter"/>
</dbReference>
<dbReference type="Pfam" id="PF05198">
    <property type="entry name" value="IF3_N"/>
    <property type="match status" value="1"/>
</dbReference>
<evidence type="ECO:0000256" key="1">
    <source>
        <dbReference type="ARBA" id="ARBA00005439"/>
    </source>
</evidence>
<dbReference type="OrthoDB" id="21573at2759"/>
<dbReference type="Gene3D" id="3.30.110.10">
    <property type="entry name" value="Translation initiation factor 3 (IF-3), C-terminal domain"/>
    <property type="match status" value="1"/>
</dbReference>
<keyword evidence="3" id="KW-0648">Protein biosynthesis</keyword>
<evidence type="ECO:0000313" key="6">
    <source>
        <dbReference type="Proteomes" id="UP001150907"/>
    </source>
</evidence>
<name>A0A9W8BFH9_9FUNG</name>
<gene>
    <name evidence="5" type="ORF">H4R26_001080</name>
</gene>
<organism evidence="5 6">
    <name type="scientific">Coemansia thaxteri</name>
    <dbReference type="NCBI Taxonomy" id="2663907"/>
    <lineage>
        <taxon>Eukaryota</taxon>
        <taxon>Fungi</taxon>
        <taxon>Fungi incertae sedis</taxon>
        <taxon>Zoopagomycota</taxon>
        <taxon>Kickxellomycotina</taxon>
        <taxon>Kickxellomycetes</taxon>
        <taxon>Kickxellales</taxon>
        <taxon>Kickxellaceae</taxon>
        <taxon>Coemansia</taxon>
    </lineage>
</organism>
<dbReference type="InterPro" id="IPR036788">
    <property type="entry name" value="T_IF-3_C_sf"/>
</dbReference>
<dbReference type="PANTHER" id="PTHR10938:SF0">
    <property type="entry name" value="TRANSLATION INITIATION FACTOR IF-3, MITOCHONDRIAL"/>
    <property type="match status" value="1"/>
</dbReference>
<evidence type="ECO:0000313" key="5">
    <source>
        <dbReference type="EMBL" id="KAJ2006939.1"/>
    </source>
</evidence>
<comment type="caution">
    <text evidence="5">The sequence shown here is derived from an EMBL/GenBank/DDBJ whole genome shotgun (WGS) entry which is preliminary data.</text>
</comment>
<proteinExistence type="inferred from homology"/>
<evidence type="ECO:0000259" key="4">
    <source>
        <dbReference type="Pfam" id="PF05198"/>
    </source>
</evidence>
<comment type="similarity">
    <text evidence="1">Belongs to the IF-3 family.</text>
</comment>
<dbReference type="GO" id="GO:0043022">
    <property type="term" value="F:ribosome binding"/>
    <property type="evidence" value="ECO:0007669"/>
    <property type="project" value="TreeGrafter"/>
</dbReference>
<dbReference type="Gene3D" id="3.10.20.80">
    <property type="entry name" value="Translation initiation factor 3 (IF-3), N-terminal domain"/>
    <property type="match status" value="1"/>
</dbReference>
<reference evidence="5" key="1">
    <citation type="submission" date="2022-07" db="EMBL/GenBank/DDBJ databases">
        <title>Phylogenomic reconstructions and comparative analyses of Kickxellomycotina fungi.</title>
        <authorList>
            <person name="Reynolds N.K."/>
            <person name="Stajich J.E."/>
            <person name="Barry K."/>
            <person name="Grigoriev I.V."/>
            <person name="Crous P."/>
            <person name="Smith M.E."/>
        </authorList>
    </citation>
    <scope>NUCLEOTIDE SEQUENCE</scope>
    <source>
        <strain evidence="5">IMI 214461</strain>
    </source>
</reference>
<accession>A0A9W8BFH9</accession>
<dbReference type="InterPro" id="IPR019814">
    <property type="entry name" value="Translation_initiation_fac_3_N"/>
</dbReference>
<keyword evidence="6" id="KW-1185">Reference proteome</keyword>
<dbReference type="Proteomes" id="UP001150907">
    <property type="component" value="Unassembled WGS sequence"/>
</dbReference>
<dbReference type="SUPFAM" id="SSF55200">
    <property type="entry name" value="Translation initiation factor IF3, C-terminal domain"/>
    <property type="match status" value="1"/>
</dbReference>
<sequence>MLPGARAALFHSSTGRRGVAGAGKFKAFADRLGDSAGFKAVGVQQQPLAPASRKAQLQSRIMERIKERVASARKDGAQGSGLERAARDEEIPATLITLISEEGVVQEGTRVLAQVLGALDRTQYTLVLVDGARSPPACRVFSRKLMYERERMARKQRKESSRRQPRPQTIVVSDAIGPHDLAVKMARAAEMLAKGKRVTVVVESKARRNRASPDLRAQIGASVLAQLEPHAAVCGPPTLEPSLWSVSLQGKAAA</sequence>
<dbReference type="SUPFAM" id="SSF54364">
    <property type="entry name" value="Translation initiation factor IF3, N-terminal domain"/>
    <property type="match status" value="1"/>
</dbReference>
<dbReference type="GO" id="GO:0070124">
    <property type="term" value="P:mitochondrial translational initiation"/>
    <property type="evidence" value="ECO:0007669"/>
    <property type="project" value="TreeGrafter"/>
</dbReference>
<dbReference type="GO" id="GO:0003743">
    <property type="term" value="F:translation initiation factor activity"/>
    <property type="evidence" value="ECO:0007669"/>
    <property type="project" value="UniProtKB-KW"/>
</dbReference>
<protein>
    <recommendedName>
        <fullName evidence="4">Translation initiation factor 3 N-terminal domain-containing protein</fullName>
    </recommendedName>
</protein>
<evidence type="ECO:0000256" key="2">
    <source>
        <dbReference type="ARBA" id="ARBA00022540"/>
    </source>
</evidence>